<name>A0A178XIS5_9HYPH</name>
<evidence type="ECO:0000313" key="2">
    <source>
        <dbReference type="EMBL" id="OAP35116.1"/>
    </source>
</evidence>
<proteinExistence type="predicted"/>
<dbReference type="STRING" id="1472378.AU381_25470"/>
<reference evidence="2 3" key="1">
    <citation type="journal article" date="2016" name="Int. J. Syst. Evol. Microbiol.">
        <title>Ensifer glycinis sp. nov., an novel rhizobial species associated with Glycine spp.</title>
        <authorList>
            <person name="Yan H."/>
            <person name="Yan J."/>
            <person name="Sui X.H."/>
            <person name="Wang E.T."/>
            <person name="Chen W.X."/>
            <person name="Zhang X.X."/>
            <person name="Chen W.F."/>
        </authorList>
    </citation>
    <scope>NUCLEOTIDE SEQUENCE [LARGE SCALE GENOMIC DNA]</scope>
    <source>
        <strain evidence="2 3">CCBAU 23380</strain>
    </source>
</reference>
<dbReference type="InterPro" id="IPR018720">
    <property type="entry name" value="DUF2249"/>
</dbReference>
<sequence>MTPAQPNPAPRELDVRPILRSGGEPFQAIMEAVNGLKPGQALRLFAPFRPQPLFKVMEGRGFGHEAQEIEGGDWEVLFTPKRTGAPVEVSADADNPDTWPESVEHLDLTELDPPEPMVRILAAAERMEPGEVLFALLSREPIFLFPELARRGHQWAGNFDETRSTFRIFIRVGKQGLKR</sequence>
<dbReference type="Proteomes" id="UP000094025">
    <property type="component" value="Unassembled WGS sequence"/>
</dbReference>
<keyword evidence="3" id="KW-1185">Reference proteome</keyword>
<feature type="domain" description="DUF2249" evidence="1">
    <location>
        <begin position="106"/>
        <end position="171"/>
    </location>
</feature>
<comment type="caution">
    <text evidence="2">The sequence shown here is derived from an EMBL/GenBank/DDBJ whole genome shotgun (WGS) entry which is preliminary data.</text>
</comment>
<dbReference type="AlphaFoldDB" id="A0A178XIS5"/>
<dbReference type="RefSeq" id="WP_064244360.1">
    <property type="nucleotide sequence ID" value="NZ_LPUX01000067.1"/>
</dbReference>
<protein>
    <submittedName>
        <fullName evidence="2">Universal stress protein</fullName>
    </submittedName>
</protein>
<dbReference type="OrthoDB" id="30295at2"/>
<dbReference type="Pfam" id="PF10006">
    <property type="entry name" value="DUF2249"/>
    <property type="match status" value="2"/>
</dbReference>
<organism evidence="2 3">
    <name type="scientific">Sinorhizobium glycinis</name>
    <dbReference type="NCBI Taxonomy" id="1472378"/>
    <lineage>
        <taxon>Bacteria</taxon>
        <taxon>Pseudomonadati</taxon>
        <taxon>Pseudomonadota</taxon>
        <taxon>Alphaproteobacteria</taxon>
        <taxon>Hyphomicrobiales</taxon>
        <taxon>Rhizobiaceae</taxon>
        <taxon>Sinorhizobium/Ensifer group</taxon>
        <taxon>Sinorhizobium</taxon>
    </lineage>
</organism>
<dbReference type="SUPFAM" id="SSF64307">
    <property type="entry name" value="SirA-like"/>
    <property type="match status" value="1"/>
</dbReference>
<feature type="domain" description="DUF2249" evidence="1">
    <location>
        <begin position="12"/>
        <end position="79"/>
    </location>
</feature>
<accession>A0A178XIS5</accession>
<evidence type="ECO:0000313" key="3">
    <source>
        <dbReference type="Proteomes" id="UP000094025"/>
    </source>
</evidence>
<dbReference type="EMBL" id="LPUX01000067">
    <property type="protein sequence ID" value="OAP35116.1"/>
    <property type="molecule type" value="Genomic_DNA"/>
</dbReference>
<gene>
    <name evidence="2" type="ORF">AU381_25470</name>
</gene>
<dbReference type="InterPro" id="IPR036868">
    <property type="entry name" value="TusA-like_sf"/>
</dbReference>
<evidence type="ECO:0000259" key="1">
    <source>
        <dbReference type="Pfam" id="PF10006"/>
    </source>
</evidence>